<evidence type="ECO:0000313" key="1">
    <source>
        <dbReference type="EMBL" id="KAK7324168.1"/>
    </source>
</evidence>
<evidence type="ECO:0000313" key="2">
    <source>
        <dbReference type="Proteomes" id="UP001367508"/>
    </source>
</evidence>
<dbReference type="AlphaFoldDB" id="A0AAN9QAR1"/>
<organism evidence="1 2">
    <name type="scientific">Canavalia gladiata</name>
    <name type="common">Sword bean</name>
    <name type="synonym">Dolichos gladiatus</name>
    <dbReference type="NCBI Taxonomy" id="3824"/>
    <lineage>
        <taxon>Eukaryota</taxon>
        <taxon>Viridiplantae</taxon>
        <taxon>Streptophyta</taxon>
        <taxon>Embryophyta</taxon>
        <taxon>Tracheophyta</taxon>
        <taxon>Spermatophyta</taxon>
        <taxon>Magnoliopsida</taxon>
        <taxon>eudicotyledons</taxon>
        <taxon>Gunneridae</taxon>
        <taxon>Pentapetalae</taxon>
        <taxon>rosids</taxon>
        <taxon>fabids</taxon>
        <taxon>Fabales</taxon>
        <taxon>Fabaceae</taxon>
        <taxon>Papilionoideae</taxon>
        <taxon>50 kb inversion clade</taxon>
        <taxon>NPAAA clade</taxon>
        <taxon>indigoferoid/millettioid clade</taxon>
        <taxon>Phaseoleae</taxon>
        <taxon>Canavalia</taxon>
    </lineage>
</organism>
<name>A0AAN9QAR1_CANGL</name>
<sequence>MVATTNGSLITMNLGGQWFHRSGRNLAIIGDIDLLGPVSRIENLKYGQHVAGANKLFSPRNIVPKPCGTIATKHASLKVWHNEDIVTYLYEGAGPEISGSPKALMLPSRHLLSPPLKGTQPNCGRDSKILYDSSPRERHRDPSFSILFDYSFLFIPSWASNSLSLRQKFMHISALPFSFSSC</sequence>
<gene>
    <name evidence="1" type="ORF">VNO77_27693</name>
</gene>
<dbReference type="EMBL" id="JAYMYQ010000006">
    <property type="protein sequence ID" value="KAK7324168.1"/>
    <property type="molecule type" value="Genomic_DNA"/>
</dbReference>
<reference evidence="1 2" key="1">
    <citation type="submission" date="2024-01" db="EMBL/GenBank/DDBJ databases">
        <title>The genomes of 5 underutilized Papilionoideae crops provide insights into root nodulation and disease resistanc.</title>
        <authorList>
            <person name="Jiang F."/>
        </authorList>
    </citation>
    <scope>NUCLEOTIDE SEQUENCE [LARGE SCALE GENOMIC DNA]</scope>
    <source>
        <strain evidence="1">LVBAO_FW01</strain>
        <tissue evidence="1">Leaves</tissue>
    </source>
</reference>
<proteinExistence type="predicted"/>
<dbReference type="Proteomes" id="UP001367508">
    <property type="component" value="Unassembled WGS sequence"/>
</dbReference>
<keyword evidence="2" id="KW-1185">Reference proteome</keyword>
<protein>
    <submittedName>
        <fullName evidence="1">Uncharacterized protein</fullName>
    </submittedName>
</protein>
<comment type="caution">
    <text evidence="1">The sequence shown here is derived from an EMBL/GenBank/DDBJ whole genome shotgun (WGS) entry which is preliminary data.</text>
</comment>
<accession>A0AAN9QAR1</accession>